<proteinExistence type="inferred from homology"/>
<keyword evidence="12 17" id="KW-1071">Ligand-gated ion channel</keyword>
<gene>
    <name evidence="20" type="primary">LOC103184217</name>
</gene>
<evidence type="ECO:0000256" key="10">
    <source>
        <dbReference type="ARBA" id="ARBA00023180"/>
    </source>
</evidence>
<feature type="transmembrane region" description="Helical" evidence="17">
    <location>
        <begin position="420"/>
        <end position="441"/>
    </location>
</feature>
<keyword evidence="8 17" id="KW-0472">Membrane</keyword>
<evidence type="ECO:0000259" key="18">
    <source>
        <dbReference type="SMART" id="SM00079"/>
    </source>
</evidence>
<keyword evidence="2 17" id="KW-0813">Transport</keyword>
<keyword evidence="10" id="KW-0325">Glycoprotein</keyword>
<comment type="function">
    <text evidence="17">Receptor for glutamate that functions as a ligand-gated ion channel in the central nervous system and plays an important role in excitatory synaptic transmission. L-glutamate acts as an excitatory neurotransmitter at many synapses in the central nervous system.</text>
</comment>
<dbReference type="GO" id="GO:0038023">
    <property type="term" value="F:signaling receptor activity"/>
    <property type="evidence" value="ECO:0007669"/>
    <property type="project" value="InterPro"/>
</dbReference>
<feature type="transmembrane region" description="Helical" evidence="17">
    <location>
        <begin position="168"/>
        <end position="186"/>
    </location>
</feature>
<dbReference type="Proteomes" id="UP000314986">
    <property type="component" value="Unassembled WGS sequence"/>
</dbReference>
<dbReference type="SMART" id="SM00079">
    <property type="entry name" value="PBPe"/>
    <property type="match status" value="1"/>
</dbReference>
<feature type="signal peptide" evidence="17">
    <location>
        <begin position="1"/>
        <end position="22"/>
    </location>
</feature>
<name>A0A4W3GXG6_CALMI</name>
<feature type="binding site" evidence="14">
    <location>
        <position position="288"/>
    </location>
    <ligand>
        <name>L-glutamate</name>
        <dbReference type="ChEBI" id="CHEBI:29985"/>
    </ligand>
</feature>
<dbReference type="AlphaFoldDB" id="A0A4W3GXG6"/>
<evidence type="ECO:0000256" key="7">
    <source>
        <dbReference type="ARBA" id="ARBA00023065"/>
    </source>
</evidence>
<dbReference type="Ensembl" id="ENSCMIT00000009267.1">
    <property type="protein sequence ID" value="ENSCMIP00000009018.1"/>
    <property type="gene ID" value="ENSCMIG00000004807.1"/>
</dbReference>
<evidence type="ECO:0000256" key="17">
    <source>
        <dbReference type="RuleBase" id="RU367118"/>
    </source>
</evidence>
<sequence>MWTLKGLGLLLLMLVIEHEAGAENHPGPLTQVQSRVKRQKKESTLSVTTILASPFISQKAGGGFEGFCVDLLNLLSEKIGFDYDFHLVRDGFYGRKLKNGSWVGMIGEITREEADLAVAPLTITAIREKDVTLTKPFMSIGLSILLRKEEVTPTSGLFRFLSPFPSETWIGLLIAYLVTCFCLFLASRLSPDEWNENEEHSNRFSLLDSFWFGVGALTLQGAGPHPKAASTRIIGAAWWLFVIVLLLVYATRLTAMLRSDTPSPAINSFQELLQQKDLDYGTIRGGSTFQFFKNSKNPTYQMIYDNMEQKGEFVLVSSMTEAIHRVQESNYAYIGETSSLEYAVAQHCDLRMATEVIALRGYGIGATSRSGLTKKLSVAILELREAGDLDNLKDKWWKRLCSPEDVAQGGPLTPNPLGGLFIFLAAGLAVAMVVACTELALKSRKAADQKKKSCCNIFSEELSFRFKGKSEDDTEKSKA</sequence>
<dbReference type="InterPro" id="IPR019594">
    <property type="entry name" value="Glu/Gly-bd"/>
</dbReference>
<dbReference type="GeneTree" id="ENSGT00940000163942"/>
<keyword evidence="5 17" id="KW-1133">Transmembrane helix</keyword>
<feature type="binding site" evidence="14">
    <location>
        <position position="287"/>
    </location>
    <ligand>
        <name>L-glutamate</name>
        <dbReference type="ChEBI" id="CHEBI:29985"/>
    </ligand>
</feature>
<feature type="binding site" evidence="14">
    <location>
        <position position="120"/>
    </location>
    <ligand>
        <name>L-glutamate</name>
        <dbReference type="ChEBI" id="CHEBI:29985"/>
    </ligand>
</feature>
<evidence type="ECO:0000256" key="1">
    <source>
        <dbReference type="ARBA" id="ARBA00004651"/>
    </source>
</evidence>
<dbReference type="PANTHER" id="PTHR18966">
    <property type="entry name" value="IONOTROPIC GLUTAMATE RECEPTOR"/>
    <property type="match status" value="1"/>
</dbReference>
<feature type="transmembrane region" description="Helical" evidence="17">
    <location>
        <begin position="233"/>
        <end position="251"/>
    </location>
</feature>
<feature type="domain" description="Ionotropic glutamate receptor L-glutamate and glycine-binding" evidence="19">
    <location>
        <begin position="54"/>
        <end position="111"/>
    </location>
</feature>
<keyword evidence="4 17" id="KW-0812">Transmembrane</keyword>
<dbReference type="FunFam" id="3.40.190.10:FF:000024">
    <property type="entry name" value="Glutamate receptor, ionotropic, delta 1"/>
    <property type="match status" value="1"/>
</dbReference>
<dbReference type="OMA" id="GPFNYFE"/>
<evidence type="ECO:0000256" key="5">
    <source>
        <dbReference type="ARBA" id="ARBA00022989"/>
    </source>
</evidence>
<keyword evidence="7 17" id="KW-0406">Ion transport</keyword>
<keyword evidence="16" id="KW-1015">Disulfide bond</keyword>
<dbReference type="Pfam" id="PF00060">
    <property type="entry name" value="Lig_chan"/>
    <property type="match status" value="1"/>
</dbReference>
<protein>
    <recommendedName>
        <fullName evidence="17">Glutamate receptor</fullName>
    </recommendedName>
</protein>
<evidence type="ECO:0000256" key="14">
    <source>
        <dbReference type="PIRSR" id="PIRSR601508-1"/>
    </source>
</evidence>
<dbReference type="Pfam" id="PF10613">
    <property type="entry name" value="Lig_chan-Glu_bd"/>
    <property type="match status" value="1"/>
</dbReference>
<dbReference type="Gene3D" id="3.40.190.10">
    <property type="entry name" value="Periplasmic binding protein-like II"/>
    <property type="match status" value="3"/>
</dbReference>
<evidence type="ECO:0000256" key="15">
    <source>
        <dbReference type="PIRSR" id="PIRSR601508-2"/>
    </source>
</evidence>
<dbReference type="OrthoDB" id="5984008at2759"/>
<feature type="domain" description="Ionotropic glutamate receptor C-terminal" evidence="18">
    <location>
        <begin position="44"/>
        <end position="399"/>
    </location>
</feature>
<feature type="site" description="Interaction with the cone snail toxin Con-ikot-ikot" evidence="15">
    <location>
        <position position="293"/>
    </location>
</feature>
<keyword evidence="13 17" id="KW-0407">Ion channel</keyword>
<feature type="binding site" evidence="14">
    <location>
        <position position="122"/>
    </location>
    <ligand>
        <name>L-glutamate</name>
        <dbReference type="ChEBI" id="CHEBI:29985"/>
    </ligand>
</feature>
<dbReference type="InterPro" id="IPR001508">
    <property type="entry name" value="Iono_Glu_rcpt_met"/>
</dbReference>
<dbReference type="GO" id="GO:0015276">
    <property type="term" value="F:ligand-gated monoatomic ion channel activity"/>
    <property type="evidence" value="ECO:0007669"/>
    <property type="project" value="InterPro"/>
</dbReference>
<reference evidence="20" key="4">
    <citation type="submission" date="2025-08" db="UniProtKB">
        <authorList>
            <consortium name="Ensembl"/>
        </authorList>
    </citation>
    <scope>IDENTIFICATION</scope>
</reference>
<keyword evidence="11 17" id="KW-0628">Postsynaptic cell membrane</keyword>
<keyword evidence="17" id="KW-0732">Signal</keyword>
<feature type="chain" id="PRO_5027139870" description="Glutamate receptor" evidence="17">
    <location>
        <begin position="23"/>
        <end position="479"/>
    </location>
</feature>
<feature type="binding site" evidence="14">
    <location>
        <position position="336"/>
    </location>
    <ligand>
        <name>L-glutamate</name>
        <dbReference type="ChEBI" id="CHEBI:29985"/>
    </ligand>
</feature>
<evidence type="ECO:0000256" key="4">
    <source>
        <dbReference type="ARBA" id="ARBA00022692"/>
    </source>
</evidence>
<dbReference type="SMART" id="SM00918">
    <property type="entry name" value="Lig_chan-Glu_bd"/>
    <property type="match status" value="1"/>
</dbReference>
<evidence type="ECO:0000256" key="11">
    <source>
        <dbReference type="ARBA" id="ARBA00023257"/>
    </source>
</evidence>
<comment type="subcellular location">
    <subcellularLocation>
        <location evidence="1">Cell membrane</location>
        <topology evidence="1">Multi-pass membrane protein</topology>
    </subcellularLocation>
    <subcellularLocation>
        <location evidence="17">Postsynaptic cell membrane</location>
        <topology evidence="17">Multi-pass membrane protein</topology>
    </subcellularLocation>
</comment>
<dbReference type="SUPFAM" id="SSF53850">
    <property type="entry name" value="Periplasmic binding protein-like II"/>
    <property type="match status" value="1"/>
</dbReference>
<evidence type="ECO:0000256" key="13">
    <source>
        <dbReference type="ARBA" id="ARBA00023303"/>
    </source>
</evidence>
<evidence type="ECO:0000256" key="6">
    <source>
        <dbReference type="ARBA" id="ARBA00023018"/>
    </source>
</evidence>
<reference evidence="21" key="1">
    <citation type="journal article" date="2006" name="Science">
        <title>Ancient noncoding elements conserved in the human genome.</title>
        <authorList>
            <person name="Venkatesh B."/>
            <person name="Kirkness E.F."/>
            <person name="Loh Y.H."/>
            <person name="Halpern A.L."/>
            <person name="Lee A.P."/>
            <person name="Johnson J."/>
            <person name="Dandona N."/>
            <person name="Viswanathan L.D."/>
            <person name="Tay A."/>
            <person name="Venter J.C."/>
            <person name="Strausberg R.L."/>
            <person name="Brenner S."/>
        </authorList>
    </citation>
    <scope>NUCLEOTIDE SEQUENCE [LARGE SCALE GENOMIC DNA]</scope>
</reference>
<dbReference type="InterPro" id="IPR015683">
    <property type="entry name" value="Ionotropic_Glu_rcpt"/>
</dbReference>
<dbReference type="InParanoid" id="A0A4W3GXG6"/>
<accession>A0A4W3GXG6</accession>
<dbReference type="GeneID" id="103184217"/>
<dbReference type="PRINTS" id="PR00177">
    <property type="entry name" value="NMDARECEPTOR"/>
</dbReference>
<reference evidence="20" key="5">
    <citation type="submission" date="2025-09" db="UniProtKB">
        <authorList>
            <consortium name="Ensembl"/>
        </authorList>
    </citation>
    <scope>IDENTIFICATION</scope>
</reference>
<dbReference type="KEGG" id="cmk:103184217"/>
<evidence type="ECO:0000256" key="9">
    <source>
        <dbReference type="ARBA" id="ARBA00023170"/>
    </source>
</evidence>
<dbReference type="GO" id="GO:0045211">
    <property type="term" value="C:postsynaptic membrane"/>
    <property type="evidence" value="ECO:0007669"/>
    <property type="project" value="UniProtKB-SubCell"/>
</dbReference>
<keyword evidence="9 17" id="KW-0675">Receptor</keyword>
<keyword evidence="21" id="KW-1185">Reference proteome</keyword>
<organism evidence="20 21">
    <name type="scientific">Callorhinchus milii</name>
    <name type="common">Ghost shark</name>
    <dbReference type="NCBI Taxonomy" id="7868"/>
    <lineage>
        <taxon>Eukaryota</taxon>
        <taxon>Metazoa</taxon>
        <taxon>Chordata</taxon>
        <taxon>Craniata</taxon>
        <taxon>Vertebrata</taxon>
        <taxon>Chondrichthyes</taxon>
        <taxon>Holocephali</taxon>
        <taxon>Chimaeriformes</taxon>
        <taxon>Callorhinchidae</taxon>
        <taxon>Callorhinchus</taxon>
    </lineage>
</organism>
<evidence type="ECO:0000259" key="19">
    <source>
        <dbReference type="SMART" id="SM00918"/>
    </source>
</evidence>
<feature type="disulfide bond" evidence="16">
    <location>
        <begin position="348"/>
        <end position="401"/>
    </location>
</feature>
<comment type="similarity">
    <text evidence="17">Belongs to the glutamate-gated ion channel (TC 1.A.10.1) family.</text>
</comment>
<evidence type="ECO:0000256" key="16">
    <source>
        <dbReference type="PIRSR" id="PIRSR601508-3"/>
    </source>
</evidence>
<keyword evidence="6 17" id="KW-0770">Synapse</keyword>
<reference evidence="21" key="3">
    <citation type="journal article" date="2014" name="Nature">
        <title>Elephant shark genome provides unique insights into gnathostome evolution.</title>
        <authorList>
            <consortium name="International Elephant Shark Genome Sequencing Consortium"/>
            <person name="Venkatesh B."/>
            <person name="Lee A.P."/>
            <person name="Ravi V."/>
            <person name="Maurya A.K."/>
            <person name="Lian M.M."/>
            <person name="Swann J.B."/>
            <person name="Ohta Y."/>
            <person name="Flajnik M.F."/>
            <person name="Sutoh Y."/>
            <person name="Kasahara M."/>
            <person name="Hoon S."/>
            <person name="Gangu V."/>
            <person name="Roy S.W."/>
            <person name="Irimia M."/>
            <person name="Korzh V."/>
            <person name="Kondrychyn I."/>
            <person name="Lim Z.W."/>
            <person name="Tay B.H."/>
            <person name="Tohari S."/>
            <person name="Kong K.W."/>
            <person name="Ho S."/>
            <person name="Lorente-Galdos B."/>
            <person name="Quilez J."/>
            <person name="Marques-Bonet T."/>
            <person name="Raney B.J."/>
            <person name="Ingham P.W."/>
            <person name="Tay A."/>
            <person name="Hillier L.W."/>
            <person name="Minx P."/>
            <person name="Boehm T."/>
            <person name="Wilson R.K."/>
            <person name="Brenner S."/>
            <person name="Warren W.C."/>
        </authorList>
    </citation>
    <scope>NUCLEOTIDE SEQUENCE [LARGE SCALE GENOMIC DNA]</scope>
</reference>
<evidence type="ECO:0000256" key="2">
    <source>
        <dbReference type="ARBA" id="ARBA00022448"/>
    </source>
</evidence>
<dbReference type="CDD" id="cd13685">
    <property type="entry name" value="PBP2_iGluR_non_NMDA_like"/>
    <property type="match status" value="1"/>
</dbReference>
<evidence type="ECO:0000256" key="12">
    <source>
        <dbReference type="ARBA" id="ARBA00023286"/>
    </source>
</evidence>
<evidence type="ECO:0000256" key="3">
    <source>
        <dbReference type="ARBA" id="ARBA00022475"/>
    </source>
</evidence>
<dbReference type="InterPro" id="IPR001320">
    <property type="entry name" value="Iontro_rcpt_C"/>
</dbReference>
<keyword evidence="3 17" id="KW-1003">Cell membrane</keyword>
<evidence type="ECO:0000256" key="8">
    <source>
        <dbReference type="ARBA" id="ARBA00023136"/>
    </source>
</evidence>
<feature type="binding site" evidence="14">
    <location>
        <position position="127"/>
    </location>
    <ligand>
        <name>L-glutamate</name>
        <dbReference type="ChEBI" id="CHEBI:29985"/>
    </ligand>
</feature>
<reference evidence="21" key="2">
    <citation type="journal article" date="2007" name="PLoS Biol.">
        <title>Survey sequencing and comparative analysis of the elephant shark (Callorhinchus milii) genome.</title>
        <authorList>
            <person name="Venkatesh B."/>
            <person name="Kirkness E.F."/>
            <person name="Loh Y.H."/>
            <person name="Halpern A.L."/>
            <person name="Lee A.P."/>
            <person name="Johnson J."/>
            <person name="Dandona N."/>
            <person name="Viswanathan L.D."/>
            <person name="Tay A."/>
            <person name="Venter J.C."/>
            <person name="Strausberg R.L."/>
            <person name="Brenner S."/>
        </authorList>
    </citation>
    <scope>NUCLEOTIDE SEQUENCE [LARGE SCALE GENOMIC DNA]</scope>
</reference>
<evidence type="ECO:0000313" key="21">
    <source>
        <dbReference type="Proteomes" id="UP000314986"/>
    </source>
</evidence>
<evidence type="ECO:0000313" key="20">
    <source>
        <dbReference type="Ensembl" id="ENSCMIP00000009018.1"/>
    </source>
</evidence>
<dbReference type="FunFam" id="1.10.287.70:FF:000143">
    <property type="entry name" value="Probable glutamate receptor"/>
    <property type="match status" value="1"/>
</dbReference>
<feature type="site" description="Crucial to convey clamshell closure to channel opening" evidence="15">
    <location>
        <position position="266"/>
    </location>
</feature>